<dbReference type="AlphaFoldDB" id="A0A2M9C9N0"/>
<comment type="caution">
    <text evidence="2">The sequence shown here is derived from an EMBL/GenBank/DDBJ whole genome shotgun (WGS) entry which is preliminary data.</text>
</comment>
<proteinExistence type="predicted"/>
<dbReference type="Proteomes" id="UP000228740">
    <property type="component" value="Unassembled WGS sequence"/>
</dbReference>
<keyword evidence="3" id="KW-1185">Reference proteome</keyword>
<feature type="transmembrane region" description="Helical" evidence="1">
    <location>
        <begin position="14"/>
        <end position="36"/>
    </location>
</feature>
<evidence type="ECO:0008006" key="4">
    <source>
        <dbReference type="Google" id="ProtNLM"/>
    </source>
</evidence>
<evidence type="ECO:0000313" key="3">
    <source>
        <dbReference type="Proteomes" id="UP000228740"/>
    </source>
</evidence>
<reference evidence="2 3" key="1">
    <citation type="submission" date="2017-11" db="EMBL/GenBank/DDBJ databases">
        <title>Genomic Encyclopedia of Archaeal and Bacterial Type Strains, Phase II (KMG-II): From Individual Species to Whole Genera.</title>
        <authorList>
            <person name="Goeker M."/>
        </authorList>
    </citation>
    <scope>NUCLEOTIDE SEQUENCE [LARGE SCALE GENOMIC DNA]</scope>
    <source>
        <strain evidence="2 3">DSM 27617</strain>
    </source>
</reference>
<evidence type="ECO:0000313" key="2">
    <source>
        <dbReference type="EMBL" id="PJJ67549.1"/>
    </source>
</evidence>
<dbReference type="EMBL" id="PGFD01000001">
    <property type="protein sequence ID" value="PJJ67549.1"/>
    <property type="molecule type" value="Genomic_DNA"/>
</dbReference>
<keyword evidence="1" id="KW-1133">Transmembrane helix</keyword>
<protein>
    <recommendedName>
        <fullName evidence="4">DUF3592 domain-containing protein</fullName>
    </recommendedName>
</protein>
<name>A0A2M9C9N0_9FLAO</name>
<keyword evidence="1" id="KW-0812">Transmembrane</keyword>
<accession>A0A2M9C9N0</accession>
<sequence>MYKLASIKKFTDKYFVIILFVFLALFIIFCLIGSAIETKNMLKRPKFTIAIAITDWHHKNNNGVGTDYMYKLDGVTFRRTISDSYKKGDKFLIIYDSLKPEKSQSLPLYPVKQDYIGLKIPENGWKYEEVPFKIDSNIIREYLNDWNVEPYEYD</sequence>
<organism evidence="2 3">
    <name type="scientific">Chryseobacterium geocarposphaerae</name>
    <dbReference type="NCBI Taxonomy" id="1416776"/>
    <lineage>
        <taxon>Bacteria</taxon>
        <taxon>Pseudomonadati</taxon>
        <taxon>Bacteroidota</taxon>
        <taxon>Flavobacteriia</taxon>
        <taxon>Flavobacteriales</taxon>
        <taxon>Weeksellaceae</taxon>
        <taxon>Chryseobacterium group</taxon>
        <taxon>Chryseobacterium</taxon>
    </lineage>
</organism>
<gene>
    <name evidence="2" type="ORF">CLV73_1564</name>
</gene>
<evidence type="ECO:0000256" key="1">
    <source>
        <dbReference type="SAM" id="Phobius"/>
    </source>
</evidence>
<keyword evidence="1" id="KW-0472">Membrane</keyword>